<comment type="caution">
    <text evidence="2">The sequence shown here is derived from an EMBL/GenBank/DDBJ whole genome shotgun (WGS) entry which is preliminary data.</text>
</comment>
<keyword evidence="3" id="KW-1185">Reference proteome</keyword>
<dbReference type="OrthoDB" id="4828117at2759"/>
<feature type="region of interest" description="Disordered" evidence="1">
    <location>
        <begin position="237"/>
        <end position="260"/>
    </location>
</feature>
<accession>A0A9W8YQH2</accession>
<sequence length="312" mass="34379">MLVRGTSCLTDSQRHLQPSIHPIFTLVCSLPAQALPIGPTIDTMPANFRSYEGQLRLLTAVIAAHPELRLNYKDIASHYGSDWSVSGIDHFFRPIKRNSKAIRGLVKRGEDPADFNHNAIHKYFGDSTPDGIQFQFRGIKKDAENLRQGKGVPTAPSTPGGSRNNPQTPRTTGGRKRAATSTGKSTANKKSKSAVKLENTYEIDDDSEIEDPPLDITPSKSLVNEDKMRAYEQILSETAPRFQPPDLAPAQAASPDDDDEDVKIVTPADVAHSFEPTHSFTTGSGYHPHTFFNNTHGDIYNKSYTEDAFDEC</sequence>
<dbReference type="AlphaFoldDB" id="A0A9W8YQH2"/>
<feature type="compositionally biased region" description="Acidic residues" evidence="1">
    <location>
        <begin position="201"/>
        <end position="213"/>
    </location>
</feature>
<feature type="region of interest" description="Disordered" evidence="1">
    <location>
        <begin position="144"/>
        <end position="220"/>
    </location>
</feature>
<reference evidence="2" key="1">
    <citation type="submission" date="2022-10" db="EMBL/GenBank/DDBJ databases">
        <title>Tapping the CABI collections for fungal endophytes: first genome assemblies for Collariella, Neodidymelliopsis, Ascochyta clinopodiicola, Didymella pomorum, Didymosphaeria variabile, Neocosmospora piperis and Neocucurbitaria cava.</title>
        <authorList>
            <person name="Hill R."/>
        </authorList>
    </citation>
    <scope>NUCLEOTIDE SEQUENCE</scope>
    <source>
        <strain evidence="2">IMI 355082</strain>
    </source>
</reference>
<dbReference type="Proteomes" id="UP001140453">
    <property type="component" value="Unassembled WGS sequence"/>
</dbReference>
<protein>
    <submittedName>
        <fullName evidence="2">Uncharacterized protein</fullName>
    </submittedName>
</protein>
<gene>
    <name evidence="2" type="ORF">N0V93_006271</name>
</gene>
<evidence type="ECO:0000313" key="3">
    <source>
        <dbReference type="Proteomes" id="UP001140453"/>
    </source>
</evidence>
<evidence type="ECO:0000313" key="2">
    <source>
        <dbReference type="EMBL" id="KAJ4388811.1"/>
    </source>
</evidence>
<name>A0A9W8YQH2_9PEZI</name>
<evidence type="ECO:0000256" key="1">
    <source>
        <dbReference type="SAM" id="MobiDB-lite"/>
    </source>
</evidence>
<feature type="compositionally biased region" description="Polar residues" evidence="1">
    <location>
        <begin position="155"/>
        <end position="171"/>
    </location>
</feature>
<organism evidence="2 3">
    <name type="scientific">Gnomoniopsis smithogilvyi</name>
    <dbReference type="NCBI Taxonomy" id="1191159"/>
    <lineage>
        <taxon>Eukaryota</taxon>
        <taxon>Fungi</taxon>
        <taxon>Dikarya</taxon>
        <taxon>Ascomycota</taxon>
        <taxon>Pezizomycotina</taxon>
        <taxon>Sordariomycetes</taxon>
        <taxon>Sordariomycetidae</taxon>
        <taxon>Diaporthales</taxon>
        <taxon>Gnomoniaceae</taxon>
        <taxon>Gnomoniopsis</taxon>
    </lineage>
</organism>
<dbReference type="EMBL" id="JAPEVB010000004">
    <property type="protein sequence ID" value="KAJ4388811.1"/>
    <property type="molecule type" value="Genomic_DNA"/>
</dbReference>
<proteinExistence type="predicted"/>